<feature type="compositionally biased region" description="Low complexity" evidence="1">
    <location>
        <begin position="122"/>
        <end position="131"/>
    </location>
</feature>
<feature type="compositionally biased region" description="Basic and acidic residues" evidence="1">
    <location>
        <begin position="176"/>
        <end position="187"/>
    </location>
</feature>
<feature type="compositionally biased region" description="Basic and acidic residues" evidence="1">
    <location>
        <begin position="234"/>
        <end position="252"/>
    </location>
</feature>
<dbReference type="GeneID" id="107367796"/>
<dbReference type="OMA" id="GKYYPGS"/>
<dbReference type="EnsemblMetazoa" id="tetur23g00410.1">
    <property type="protein sequence ID" value="tetur23g00410.1"/>
    <property type="gene ID" value="tetur23g00410"/>
</dbReference>
<dbReference type="AlphaFoldDB" id="T1KVF2"/>
<accession>T1KVF2</accession>
<feature type="region of interest" description="Disordered" evidence="1">
    <location>
        <begin position="122"/>
        <end position="145"/>
    </location>
</feature>
<dbReference type="EMBL" id="CAEY01000612">
    <property type="status" value="NOT_ANNOTATED_CDS"/>
    <property type="molecule type" value="Genomic_DNA"/>
</dbReference>
<dbReference type="RefSeq" id="XP_025017756.1">
    <property type="nucleotide sequence ID" value="XM_025161988.1"/>
</dbReference>
<dbReference type="RefSeq" id="XP_025017759.1">
    <property type="nucleotide sequence ID" value="XM_025161991.1"/>
</dbReference>
<dbReference type="Proteomes" id="UP000015104">
    <property type="component" value="Unassembled WGS sequence"/>
</dbReference>
<evidence type="ECO:0000256" key="1">
    <source>
        <dbReference type="SAM" id="MobiDB-lite"/>
    </source>
</evidence>
<sequence>MRISVILCPILLIICVHLNGATLFSLLGKKNYILAKPRIIIKPKIYIGTSPLLGKKKALAAKAVAGLGVVGILKKLTPKISLPKIELPRLGLPKIPLSFSVSLDKPESSQNEDEVEEAAEAAADAVRNAAAEDPDDLGHSLHTSKKSLSSSRFTDLAWLSDPPPGFSPYGDEFSVEESKSHRSDRLQKGKQQSSPSSSSTSQLRGTNYQSRDKYSKSSGHSLKTSLTNNNKNHNINDDHDEFKKFDSKEIRATTKLPIRRRRRPTKVDNYDEDEDDDER</sequence>
<proteinExistence type="predicted"/>
<feature type="compositionally biased region" description="Acidic residues" evidence="1">
    <location>
        <begin position="270"/>
        <end position="279"/>
    </location>
</feature>
<feature type="region of interest" description="Disordered" evidence="1">
    <location>
        <begin position="168"/>
        <end position="279"/>
    </location>
</feature>
<dbReference type="RefSeq" id="XP_025017758.1">
    <property type="nucleotide sequence ID" value="XM_025161990.1"/>
</dbReference>
<feature type="compositionally biased region" description="Low complexity" evidence="1">
    <location>
        <begin position="221"/>
        <end position="233"/>
    </location>
</feature>
<reference evidence="2" key="2">
    <citation type="submission" date="2015-06" db="UniProtKB">
        <authorList>
            <consortium name="EnsemblMetazoa"/>
        </authorList>
    </citation>
    <scope>IDENTIFICATION</scope>
</reference>
<dbReference type="HOGENOM" id="CLU_998623_0_0_1"/>
<keyword evidence="3" id="KW-1185">Reference proteome</keyword>
<reference evidence="3" key="1">
    <citation type="submission" date="2011-08" db="EMBL/GenBank/DDBJ databases">
        <authorList>
            <person name="Rombauts S."/>
        </authorList>
    </citation>
    <scope>NUCLEOTIDE SEQUENCE</scope>
    <source>
        <strain evidence="3">London</strain>
    </source>
</reference>
<feature type="compositionally biased region" description="Low complexity" evidence="1">
    <location>
        <begin position="191"/>
        <end position="202"/>
    </location>
</feature>
<name>T1KVF2_TETUR</name>
<dbReference type="KEGG" id="tut:107367796"/>
<protein>
    <submittedName>
        <fullName evidence="2">Uncharacterized protein</fullName>
    </submittedName>
</protein>
<evidence type="ECO:0000313" key="3">
    <source>
        <dbReference type="Proteomes" id="UP000015104"/>
    </source>
</evidence>
<evidence type="ECO:0000313" key="2">
    <source>
        <dbReference type="EnsemblMetazoa" id="tetur23g00410.1"/>
    </source>
</evidence>
<dbReference type="OrthoDB" id="10662632at2759"/>
<organism evidence="2 3">
    <name type="scientific">Tetranychus urticae</name>
    <name type="common">Two-spotted spider mite</name>
    <dbReference type="NCBI Taxonomy" id="32264"/>
    <lineage>
        <taxon>Eukaryota</taxon>
        <taxon>Metazoa</taxon>
        <taxon>Ecdysozoa</taxon>
        <taxon>Arthropoda</taxon>
        <taxon>Chelicerata</taxon>
        <taxon>Arachnida</taxon>
        <taxon>Acari</taxon>
        <taxon>Acariformes</taxon>
        <taxon>Trombidiformes</taxon>
        <taxon>Prostigmata</taxon>
        <taxon>Eleutherengona</taxon>
        <taxon>Raphignathae</taxon>
        <taxon>Tetranychoidea</taxon>
        <taxon>Tetranychidae</taxon>
        <taxon>Tetranychus</taxon>
    </lineage>
</organism>
<dbReference type="RefSeq" id="XP_025017757.1">
    <property type="nucleotide sequence ID" value="XM_025161989.1"/>
</dbReference>